<evidence type="ECO:0000259" key="2">
    <source>
        <dbReference type="Pfam" id="PF25574"/>
    </source>
</evidence>
<dbReference type="Pfam" id="PF25574">
    <property type="entry name" value="TPR_IMB1"/>
    <property type="match status" value="1"/>
</dbReference>
<proteinExistence type="predicted"/>
<dbReference type="EMBL" id="HBGD01010233">
    <property type="protein sequence ID" value="CAD9085137.1"/>
    <property type="molecule type" value="Transcribed_RNA"/>
</dbReference>
<organism evidence="3">
    <name type="scientific">Percolomonas cosmopolitus</name>
    <dbReference type="NCBI Taxonomy" id="63605"/>
    <lineage>
        <taxon>Eukaryota</taxon>
        <taxon>Discoba</taxon>
        <taxon>Heterolobosea</taxon>
        <taxon>Tetramitia</taxon>
        <taxon>Eutetramitia</taxon>
        <taxon>Percolomonadidae</taxon>
        <taxon>Percolomonas</taxon>
    </lineage>
</organism>
<reference evidence="3" key="1">
    <citation type="submission" date="2021-01" db="EMBL/GenBank/DDBJ databases">
        <authorList>
            <person name="Corre E."/>
            <person name="Pelletier E."/>
            <person name="Niang G."/>
            <person name="Scheremetjew M."/>
            <person name="Finn R."/>
            <person name="Kale V."/>
            <person name="Holt S."/>
            <person name="Cochrane G."/>
            <person name="Meng A."/>
            <person name="Brown T."/>
            <person name="Cohen L."/>
        </authorList>
    </citation>
    <scope>NUCLEOTIDE SEQUENCE</scope>
    <source>
        <strain evidence="3">WS</strain>
    </source>
</reference>
<dbReference type="Gene3D" id="1.25.10.10">
    <property type="entry name" value="Leucine-rich Repeat Variant"/>
    <property type="match status" value="2"/>
</dbReference>
<keyword evidence="1" id="KW-0677">Repeat</keyword>
<dbReference type="InterPro" id="IPR011989">
    <property type="entry name" value="ARM-like"/>
</dbReference>
<feature type="domain" description="Importin subunit beta-1/Transportin-1-like TPR repeats" evidence="2">
    <location>
        <begin position="542"/>
        <end position="683"/>
    </location>
</feature>
<dbReference type="AlphaFoldDB" id="A0A7S1KVI9"/>
<dbReference type="SUPFAM" id="SSF48371">
    <property type="entry name" value="ARM repeat"/>
    <property type="match status" value="1"/>
</dbReference>
<sequence length="979" mass="111846">MIHPKMHPQSSLSPHDCTSSNHTKTLRYSLIAIFSDIQSATHSAKFNHLISIYSMHDIFVELMRVMDEDAFGKHQFAQNDASSISSIPNLTEHILILLRELCQNHSHLLLVDRIPEYLDELLKNMCQIQETCTQSAAIDQNSPASQRLRHAQKLLRRYTLLCVQLLTLYHSQHSQNNNFVQHFYENLCGKCFSNMPHLSLYFMEHAFACVQPFLQVKQVENLLVSSLKTFHSEPLQFVTFLIERCDEDDADPSESPLYSLIHNSIQFVNNILRSTHGLSFFSSISVEFMHQLMQLLNEYATFVLDERHVQLVFELLLDILHREKNEDPFYPLSLRGEILNTLLVNFVPCHVEYAEKEGYLRDALNLCLSLMAQNESGFEEGSRIFKETAPLLTRSAFSSLLNLVKQEIHSPLTSLSSKVSALTMLGTATSLSSDSLHMYSGTILQIIRAPLQNEVSSNLKRHSLLALCRCMRIVRKDIQKDLQPILDIMLSGLLSSNPPDDSLQLAILRAIVELDLKNYSCGPSQSVVGTHYIALHLIRCYDSSSIPRVQYETVTCLADIISNSAPNKDWDSAFDQILSFLLKVMESREHTKFSNLIKKTTTECIGHLCKHAKRTTTFTKYLPQIMEQYMRILVNDPESELTDSIFSFISDVSHIMKSHLTQYLPHIFRVVIDTLKITNQEKVVMKKLKHSGGYSRSHERHAAMEVVDSVLQNVPYPKLTSFLPSLIDVLLDLARVSSMHTHNDLLLMDVLKCVGRIYHIIRQNPQQLSGKRRKLESDTSALPWKRRRVETAHGRVAVGSNCENVSHGEDTEYSVSRANNEEKSLVAFLRTFNGILSLSNLSAEVKICALQQLQSASMYLVKELTEERKMEIVQSLYQLINSRIILQYAVHEQVSLTARLVEICQLLQMRGIEAELKKSSVDVMTAYMVQKMQNPRRSSDCYFGDEADFGSENDFVDAFDIFEARKEEVELIHRFTMNC</sequence>
<protein>
    <recommendedName>
        <fullName evidence="2">Importin subunit beta-1/Transportin-1-like TPR repeats domain-containing protein</fullName>
    </recommendedName>
</protein>
<name>A0A7S1KVI9_9EUKA</name>
<dbReference type="InterPro" id="IPR016024">
    <property type="entry name" value="ARM-type_fold"/>
</dbReference>
<evidence type="ECO:0000313" key="3">
    <source>
        <dbReference type="EMBL" id="CAD9085137.1"/>
    </source>
</evidence>
<gene>
    <name evidence="3" type="ORF">PCOS0759_LOCUS8391</name>
</gene>
<evidence type="ECO:0000256" key="1">
    <source>
        <dbReference type="ARBA" id="ARBA00022737"/>
    </source>
</evidence>
<dbReference type="InterPro" id="IPR058584">
    <property type="entry name" value="IMB1_TNPO1-like_TPR"/>
</dbReference>
<accession>A0A7S1KVI9</accession>